<dbReference type="InterPro" id="IPR057240">
    <property type="entry name" value="ParB_dimer_C"/>
</dbReference>
<dbReference type="Pfam" id="PF23552">
    <property type="entry name" value="ParB_C"/>
    <property type="match status" value="1"/>
</dbReference>
<proteinExistence type="inferred from homology"/>
<protein>
    <submittedName>
        <fullName evidence="6">Putative chromosome-partitioning protein ParB</fullName>
    </submittedName>
</protein>
<dbReference type="Pfam" id="PF02195">
    <property type="entry name" value="ParB_N"/>
    <property type="match status" value="1"/>
</dbReference>
<dbReference type="InterPro" id="IPR050336">
    <property type="entry name" value="Chromosome_partition/occlusion"/>
</dbReference>
<organism evidence="6 7">
    <name type="scientific">Limihaloglobus sulfuriphilus</name>
    <dbReference type="NCBI Taxonomy" id="1851148"/>
    <lineage>
        <taxon>Bacteria</taxon>
        <taxon>Pseudomonadati</taxon>
        <taxon>Planctomycetota</taxon>
        <taxon>Phycisphaerae</taxon>
        <taxon>Sedimentisphaerales</taxon>
        <taxon>Sedimentisphaeraceae</taxon>
        <taxon>Limihaloglobus</taxon>
    </lineage>
</organism>
<dbReference type="Gene3D" id="1.10.10.2830">
    <property type="match status" value="1"/>
</dbReference>
<evidence type="ECO:0000313" key="6">
    <source>
        <dbReference type="EMBL" id="AQQ72126.1"/>
    </source>
</evidence>
<dbReference type="GO" id="GO:0005694">
    <property type="term" value="C:chromosome"/>
    <property type="evidence" value="ECO:0007669"/>
    <property type="project" value="TreeGrafter"/>
</dbReference>
<dbReference type="NCBIfam" id="TIGR00180">
    <property type="entry name" value="parB_part"/>
    <property type="match status" value="1"/>
</dbReference>
<dbReference type="SUPFAM" id="SSF110849">
    <property type="entry name" value="ParB/Sulfiredoxin"/>
    <property type="match status" value="1"/>
</dbReference>
<dbReference type="PANTHER" id="PTHR33375:SF1">
    <property type="entry name" value="CHROMOSOME-PARTITIONING PROTEIN PARB-RELATED"/>
    <property type="match status" value="1"/>
</dbReference>
<dbReference type="OrthoDB" id="9802051at2"/>
<dbReference type="InterPro" id="IPR041468">
    <property type="entry name" value="HTH_ParB/Spo0J"/>
</dbReference>
<dbReference type="AlphaFoldDB" id="A0A1R7T612"/>
<dbReference type="InterPro" id="IPR003115">
    <property type="entry name" value="ParB_N"/>
</dbReference>
<accession>A0A1R7T612</accession>
<comment type="similarity">
    <text evidence="1">Belongs to the ParB family.</text>
</comment>
<dbReference type="SMART" id="SM00470">
    <property type="entry name" value="ParB"/>
    <property type="match status" value="1"/>
</dbReference>
<feature type="region of interest" description="Disordered" evidence="4">
    <location>
        <begin position="1"/>
        <end position="75"/>
    </location>
</feature>
<dbReference type="FunFam" id="3.90.1530.30:FF:000001">
    <property type="entry name" value="Chromosome partitioning protein ParB"/>
    <property type="match status" value="1"/>
</dbReference>
<feature type="compositionally biased region" description="Basic residues" evidence="4">
    <location>
        <begin position="30"/>
        <end position="40"/>
    </location>
</feature>
<evidence type="ECO:0000256" key="4">
    <source>
        <dbReference type="SAM" id="MobiDB-lite"/>
    </source>
</evidence>
<dbReference type="Proteomes" id="UP000188181">
    <property type="component" value="Chromosome"/>
</dbReference>
<dbReference type="GO" id="GO:0045881">
    <property type="term" value="P:positive regulation of sporulation resulting in formation of a cellular spore"/>
    <property type="evidence" value="ECO:0007669"/>
    <property type="project" value="TreeGrafter"/>
</dbReference>
<dbReference type="PANTHER" id="PTHR33375">
    <property type="entry name" value="CHROMOSOME-PARTITIONING PROTEIN PARB-RELATED"/>
    <property type="match status" value="1"/>
</dbReference>
<sequence precursor="true">MAKEKKTTVKKKTAAKKKPAAKAKQPAPAKKPRPKQKHLGRGLQSLLGTVNAPAPAQTQQIPLSQPAPAVEKSVQSEAAESISMVPIDKIQPNPYQPRRVWNEEELSELVESIKVNGLLQPIIVRRKDTEYQLIAGERRWRAAKIAEMTEIKAIIRQATEEQMHEIALVENIHRSNLNCIERAQAYKDYIDQFHMTQTEAAEKLGENRATLANHVRLLELPSTVKEMLSDGSLSMGHARAILALPGNELRNRLANRAFADRLSVREVERVVKKMLSGQDNTEKQSKPAKAPAILDLEKRLASLLQTKVQIKTTGAGKKGRILIDYYSLDEFDRIAEKLGLHHFHQ</sequence>
<feature type="domain" description="ParB-like N-terminal" evidence="5">
    <location>
        <begin position="83"/>
        <end position="172"/>
    </location>
</feature>
<gene>
    <name evidence="6" type="primary">parB</name>
    <name evidence="6" type="ORF">SMSP2_02507</name>
</gene>
<dbReference type="InterPro" id="IPR004437">
    <property type="entry name" value="ParB/RepB/Spo0J"/>
</dbReference>
<keyword evidence="3" id="KW-0238">DNA-binding</keyword>
<keyword evidence="2" id="KW-0159">Chromosome partition</keyword>
<dbReference type="KEGG" id="pbas:SMSP2_02507"/>
<dbReference type="FunFam" id="1.10.10.2830:FF:000001">
    <property type="entry name" value="Chromosome partitioning protein ParB"/>
    <property type="match status" value="1"/>
</dbReference>
<dbReference type="RefSeq" id="WP_146684349.1">
    <property type="nucleotide sequence ID" value="NZ_CP019646.1"/>
</dbReference>
<keyword evidence="7" id="KW-1185">Reference proteome</keyword>
<dbReference type="CDD" id="cd16393">
    <property type="entry name" value="SPO0J_N"/>
    <property type="match status" value="1"/>
</dbReference>
<dbReference type="Gene3D" id="3.90.1530.30">
    <property type="match status" value="1"/>
</dbReference>
<dbReference type="Pfam" id="PF17762">
    <property type="entry name" value="HTH_ParB"/>
    <property type="match status" value="1"/>
</dbReference>
<feature type="compositionally biased region" description="Basic residues" evidence="4">
    <location>
        <begin position="8"/>
        <end position="21"/>
    </location>
</feature>
<dbReference type="GO" id="GO:0007059">
    <property type="term" value="P:chromosome segregation"/>
    <property type="evidence" value="ECO:0007669"/>
    <property type="project" value="UniProtKB-KW"/>
</dbReference>
<dbReference type="GO" id="GO:0003677">
    <property type="term" value="F:DNA binding"/>
    <property type="evidence" value="ECO:0007669"/>
    <property type="project" value="UniProtKB-KW"/>
</dbReference>
<reference evidence="7" key="1">
    <citation type="submission" date="2017-02" db="EMBL/GenBank/DDBJ databases">
        <title>Comparative genomics and description of representatives of a novel lineage of planctomycetes thriving in anoxic sediments.</title>
        <authorList>
            <person name="Spring S."/>
            <person name="Bunk B."/>
            <person name="Sproer C."/>
        </authorList>
    </citation>
    <scope>NUCLEOTIDE SEQUENCE [LARGE SCALE GENOMIC DNA]</scope>
    <source>
        <strain evidence="7">SM-Chi-D1</strain>
    </source>
</reference>
<evidence type="ECO:0000256" key="1">
    <source>
        <dbReference type="ARBA" id="ARBA00006295"/>
    </source>
</evidence>
<name>A0A1R7T612_9BACT</name>
<evidence type="ECO:0000313" key="7">
    <source>
        <dbReference type="Proteomes" id="UP000188181"/>
    </source>
</evidence>
<evidence type="ECO:0000256" key="2">
    <source>
        <dbReference type="ARBA" id="ARBA00022829"/>
    </source>
</evidence>
<evidence type="ECO:0000256" key="3">
    <source>
        <dbReference type="ARBA" id="ARBA00023125"/>
    </source>
</evidence>
<dbReference type="InterPro" id="IPR036086">
    <property type="entry name" value="ParB/Sulfiredoxin_sf"/>
</dbReference>
<dbReference type="STRING" id="1851148.SMSP2_02507"/>
<dbReference type="EMBL" id="CP019646">
    <property type="protein sequence ID" value="AQQ72126.1"/>
    <property type="molecule type" value="Genomic_DNA"/>
</dbReference>
<evidence type="ECO:0000259" key="5">
    <source>
        <dbReference type="SMART" id="SM00470"/>
    </source>
</evidence>